<evidence type="ECO:0000313" key="3">
    <source>
        <dbReference type="Proteomes" id="UP000078542"/>
    </source>
</evidence>
<dbReference type="EMBL" id="KQ977399">
    <property type="protein sequence ID" value="KYN02972.1"/>
    <property type="molecule type" value="Genomic_DNA"/>
</dbReference>
<dbReference type="Proteomes" id="UP000078542">
    <property type="component" value="Unassembled WGS sequence"/>
</dbReference>
<evidence type="ECO:0000259" key="1">
    <source>
        <dbReference type="Pfam" id="PF09588"/>
    </source>
</evidence>
<sequence>MSNKLDPTFIKADSTNLPKITVFMVWEYIVNDERYNAPEVRGIKATLFGRITASNIFEASRCHTAEEKLVIAEIEKEFKLKIGKSGLLLIPSLPILGASPDGIGSDFILEIKCPNSEKTVKNYLPKGQISEKCKAQMNLQMLAAKKKKGIFCVADPNFENNKQFKFIWIEHDETFTYDIIEKAMNFWKQHICCSPRVLPQLSLAFQPSNELAEMQDYYCKATFAFRHSNDLRKCKAANSITRADNDH</sequence>
<dbReference type="InterPro" id="IPR019080">
    <property type="entry name" value="YqaJ_viral_recombinase"/>
</dbReference>
<dbReference type="PANTHER" id="PTHR39953">
    <property type="entry name" value="RE54151P"/>
    <property type="match status" value="1"/>
</dbReference>
<name>A0A151IJ68_9HYME</name>
<dbReference type="PANTHER" id="PTHR39953:SF1">
    <property type="entry name" value="RE54151P"/>
    <property type="match status" value="1"/>
</dbReference>
<accession>A0A151IJ68</accession>
<dbReference type="Pfam" id="PF09588">
    <property type="entry name" value="YqaJ"/>
    <property type="match status" value="1"/>
</dbReference>
<protein>
    <recommendedName>
        <fullName evidence="1">YqaJ viral recombinase domain-containing protein</fullName>
    </recommendedName>
</protein>
<dbReference type="GO" id="GO:0006281">
    <property type="term" value="P:DNA repair"/>
    <property type="evidence" value="ECO:0007669"/>
    <property type="project" value="UniProtKB-ARBA"/>
</dbReference>
<dbReference type="AlphaFoldDB" id="A0A151IJ68"/>
<dbReference type="InterPro" id="IPR011604">
    <property type="entry name" value="PDDEXK-like_dom_sf"/>
</dbReference>
<gene>
    <name evidence="2" type="ORF">ALC62_06192</name>
</gene>
<reference evidence="2 3" key="1">
    <citation type="submission" date="2016-03" db="EMBL/GenBank/DDBJ databases">
        <title>Cyphomyrmex costatus WGS genome.</title>
        <authorList>
            <person name="Nygaard S."/>
            <person name="Hu H."/>
            <person name="Boomsma J."/>
            <person name="Zhang G."/>
        </authorList>
    </citation>
    <scope>NUCLEOTIDE SEQUENCE [LARGE SCALE GENOMIC DNA]</scope>
    <source>
        <strain evidence="2">MS0001</strain>
        <tissue evidence="2">Whole body</tissue>
    </source>
</reference>
<proteinExistence type="predicted"/>
<keyword evidence="3" id="KW-1185">Reference proteome</keyword>
<dbReference type="InterPro" id="IPR011335">
    <property type="entry name" value="Restrct_endonuc-II-like"/>
</dbReference>
<dbReference type="Gene3D" id="3.90.320.10">
    <property type="match status" value="1"/>
</dbReference>
<evidence type="ECO:0000313" key="2">
    <source>
        <dbReference type="EMBL" id="KYN02972.1"/>
    </source>
</evidence>
<feature type="domain" description="YqaJ viral recombinase" evidence="1">
    <location>
        <begin position="66"/>
        <end position="143"/>
    </location>
</feature>
<dbReference type="SUPFAM" id="SSF52980">
    <property type="entry name" value="Restriction endonuclease-like"/>
    <property type="match status" value="1"/>
</dbReference>
<organism evidence="2 3">
    <name type="scientific">Cyphomyrmex costatus</name>
    <dbReference type="NCBI Taxonomy" id="456900"/>
    <lineage>
        <taxon>Eukaryota</taxon>
        <taxon>Metazoa</taxon>
        <taxon>Ecdysozoa</taxon>
        <taxon>Arthropoda</taxon>
        <taxon>Hexapoda</taxon>
        <taxon>Insecta</taxon>
        <taxon>Pterygota</taxon>
        <taxon>Neoptera</taxon>
        <taxon>Endopterygota</taxon>
        <taxon>Hymenoptera</taxon>
        <taxon>Apocrita</taxon>
        <taxon>Aculeata</taxon>
        <taxon>Formicoidea</taxon>
        <taxon>Formicidae</taxon>
        <taxon>Myrmicinae</taxon>
        <taxon>Cyphomyrmex</taxon>
    </lineage>
</organism>